<feature type="transmembrane region" description="Helical" evidence="1">
    <location>
        <begin position="12"/>
        <end position="34"/>
    </location>
</feature>
<evidence type="ECO:0008006" key="4">
    <source>
        <dbReference type="Google" id="ProtNLM"/>
    </source>
</evidence>
<name>A0ABS8NE73_9BACT</name>
<dbReference type="RefSeq" id="WP_230272101.1">
    <property type="nucleotide sequence ID" value="NZ_JAJKFW010000012.1"/>
</dbReference>
<feature type="transmembrane region" description="Helical" evidence="1">
    <location>
        <begin position="46"/>
        <end position="68"/>
    </location>
</feature>
<accession>A0ABS8NE73</accession>
<evidence type="ECO:0000313" key="3">
    <source>
        <dbReference type="Proteomes" id="UP001430306"/>
    </source>
</evidence>
<protein>
    <recommendedName>
        <fullName evidence="4">MotA/TolQ/ExbB proton channel domain-containing protein</fullName>
    </recommendedName>
</protein>
<gene>
    <name evidence="2" type="ORF">LOC71_05515</name>
</gene>
<keyword evidence="1" id="KW-1133">Transmembrane helix</keyword>
<keyword evidence="3" id="KW-1185">Reference proteome</keyword>
<evidence type="ECO:0000313" key="2">
    <source>
        <dbReference type="EMBL" id="MCC9641724.1"/>
    </source>
</evidence>
<keyword evidence="1" id="KW-0472">Membrane</keyword>
<organism evidence="2 3">
    <name type="scientific">Rhodopirellula halodulae</name>
    <dbReference type="NCBI Taxonomy" id="2894198"/>
    <lineage>
        <taxon>Bacteria</taxon>
        <taxon>Pseudomonadati</taxon>
        <taxon>Planctomycetota</taxon>
        <taxon>Planctomycetia</taxon>
        <taxon>Pirellulales</taxon>
        <taxon>Pirellulaceae</taxon>
        <taxon>Rhodopirellula</taxon>
    </lineage>
</organism>
<feature type="transmembrane region" description="Helical" evidence="1">
    <location>
        <begin position="88"/>
        <end position="112"/>
    </location>
</feature>
<comment type="caution">
    <text evidence="2">The sequence shown here is derived from an EMBL/GenBank/DDBJ whole genome shotgun (WGS) entry which is preliminary data.</text>
</comment>
<dbReference type="Proteomes" id="UP001430306">
    <property type="component" value="Unassembled WGS sequence"/>
</dbReference>
<evidence type="ECO:0000256" key="1">
    <source>
        <dbReference type="SAM" id="Phobius"/>
    </source>
</evidence>
<sequence length="157" mass="16960">MTFLIQLIGLPLAVVLGTLSAILFTLALTLLLRFRNAQVLAAFQPLAWLPVVAGLVSSLTSMLSSIGLQLGEDDAMVGSSSLLLQMSLVPLLASFVASLPAVLVASFGRYLLVWNASGLRWFPAKPETNSNTSQELDSDAWVARETDDYLDKLVRPR</sequence>
<keyword evidence="1" id="KW-0812">Transmembrane</keyword>
<reference evidence="2" key="1">
    <citation type="submission" date="2021-11" db="EMBL/GenBank/DDBJ databases">
        <title>Genome sequence.</title>
        <authorList>
            <person name="Sun Q."/>
        </authorList>
    </citation>
    <scope>NUCLEOTIDE SEQUENCE</scope>
    <source>
        <strain evidence="2">JC740</strain>
    </source>
</reference>
<proteinExistence type="predicted"/>
<dbReference type="EMBL" id="JAJKFW010000012">
    <property type="protein sequence ID" value="MCC9641724.1"/>
    <property type="molecule type" value="Genomic_DNA"/>
</dbReference>